<dbReference type="SMART" id="SM00382">
    <property type="entry name" value="AAA"/>
    <property type="match status" value="1"/>
</dbReference>
<dbReference type="PANTHER" id="PTHR43581">
    <property type="entry name" value="ATP/GTP PHOSPHATASE"/>
    <property type="match status" value="1"/>
</dbReference>
<dbReference type="AlphaFoldDB" id="A0AAW6NY56"/>
<dbReference type="InterPro" id="IPR003959">
    <property type="entry name" value="ATPase_AAA_core"/>
</dbReference>
<dbReference type="RefSeq" id="WP_038418868.1">
    <property type="nucleotide sequence ID" value="NZ_CP009756.1"/>
</dbReference>
<dbReference type="InterPro" id="IPR003593">
    <property type="entry name" value="AAA+_ATPase"/>
</dbReference>
<dbReference type="Pfam" id="PF13304">
    <property type="entry name" value="AAA_21"/>
    <property type="match status" value="1"/>
</dbReference>
<accession>A0AAW6NY56</accession>
<dbReference type="SUPFAM" id="SSF52540">
    <property type="entry name" value="P-loop containing nucleoside triphosphate hydrolases"/>
    <property type="match status" value="1"/>
</dbReference>
<dbReference type="PANTHER" id="PTHR43581:SF2">
    <property type="entry name" value="EXCINUCLEASE ATPASE SUBUNIT"/>
    <property type="match status" value="1"/>
</dbReference>
<gene>
    <name evidence="2" type="ORF">P3S46_28510</name>
</gene>
<evidence type="ECO:0000313" key="2">
    <source>
        <dbReference type="EMBL" id="MDF3641150.1"/>
    </source>
</evidence>
<dbReference type="InterPro" id="IPR051396">
    <property type="entry name" value="Bact_Antivir_Def_Nuclease"/>
</dbReference>
<evidence type="ECO:0000313" key="3">
    <source>
        <dbReference type="Proteomes" id="UP001215180"/>
    </source>
</evidence>
<name>A0AAW6NY56_ENTCL</name>
<evidence type="ECO:0000259" key="1">
    <source>
        <dbReference type="SMART" id="SM00382"/>
    </source>
</evidence>
<protein>
    <submittedName>
        <fullName evidence="2">AAA family ATPase</fullName>
    </submittedName>
</protein>
<dbReference type="KEGG" id="eclg:EC036_11320"/>
<dbReference type="InterPro" id="IPR027417">
    <property type="entry name" value="P-loop_NTPase"/>
</dbReference>
<dbReference type="EMBL" id="JARJGR010000855">
    <property type="protein sequence ID" value="MDF3641150.1"/>
    <property type="molecule type" value="Genomic_DNA"/>
</dbReference>
<proteinExistence type="predicted"/>
<sequence>MGKIASISYASHNVFNDSHVTITDAKTFSKDNFITLLIGENGSGKSELLKSIVQFYRKDQSDITIWSGMKVVTTGITKQSKWPQKVVAYSLSINDKFPYQKNNWDGEESYFYAGLKTTSNTIYIGKYREDLLKCFYLICKDDNREELILKCLNLMGLPTSFIFKLSFGWEFKKYISIQEETRSYKELIKGFISTKETKKNIRIFNLINDTDELDFITSVLDRGRANSHDTLDLQIKLVEKYKDNQTNINNMKVLISLIDLKILSVSEFSEISQDDLLNLSSGQFNLIRNIATLVSQLNDNSLVIIDEPEISLHPSWQIKYMDLISKIIKPFKGCHVIVASHSHLLVTSLPIDKSNVLISNRKDVISITPFDASPTGWSSDMILYGVFGVLTRGNVAFEADLRTVTSLIKNKDDRNDLKLHEAISRLERYALPGNDPLNEFITKAKNKIKGEL</sequence>
<dbReference type="Proteomes" id="UP001215180">
    <property type="component" value="Unassembled WGS sequence"/>
</dbReference>
<feature type="domain" description="AAA+ ATPase" evidence="1">
    <location>
        <begin position="31"/>
        <end position="355"/>
    </location>
</feature>
<dbReference type="GO" id="GO:0005524">
    <property type="term" value="F:ATP binding"/>
    <property type="evidence" value="ECO:0007669"/>
    <property type="project" value="InterPro"/>
</dbReference>
<organism evidence="2 3">
    <name type="scientific">Enterobacter cloacae</name>
    <dbReference type="NCBI Taxonomy" id="550"/>
    <lineage>
        <taxon>Bacteria</taxon>
        <taxon>Pseudomonadati</taxon>
        <taxon>Pseudomonadota</taxon>
        <taxon>Gammaproteobacteria</taxon>
        <taxon>Enterobacterales</taxon>
        <taxon>Enterobacteriaceae</taxon>
        <taxon>Enterobacter</taxon>
        <taxon>Enterobacter cloacae complex</taxon>
    </lineage>
</organism>
<dbReference type="GO" id="GO:0016887">
    <property type="term" value="F:ATP hydrolysis activity"/>
    <property type="evidence" value="ECO:0007669"/>
    <property type="project" value="InterPro"/>
</dbReference>
<comment type="caution">
    <text evidence="2">The sequence shown here is derived from an EMBL/GenBank/DDBJ whole genome shotgun (WGS) entry which is preliminary data.</text>
</comment>
<reference evidence="2" key="1">
    <citation type="submission" date="2023-03" db="EMBL/GenBank/DDBJ databases">
        <title>A Study on Prevalence and Characterization of Enterobacter cloacae strains in China.</title>
        <authorList>
            <person name="Zheng Z."/>
        </authorList>
    </citation>
    <scope>NUCLEOTIDE SEQUENCE</scope>
    <source>
        <strain evidence="2">EC77</strain>
    </source>
</reference>
<dbReference type="Gene3D" id="3.40.50.300">
    <property type="entry name" value="P-loop containing nucleotide triphosphate hydrolases"/>
    <property type="match status" value="2"/>
</dbReference>